<gene>
    <name evidence="3" type="ORF">EI97DRAFT_399272</name>
</gene>
<dbReference type="Proteomes" id="UP000800097">
    <property type="component" value="Unassembled WGS sequence"/>
</dbReference>
<dbReference type="PANTHER" id="PTHR39613:SF1">
    <property type="entry name" value="ANCHORED CELL WALL PROTEIN, PUTATIVE (AFU_ORTHOLOGUE AFUA_4G08960)-RELATED"/>
    <property type="match status" value="1"/>
</dbReference>
<evidence type="ECO:0000256" key="1">
    <source>
        <dbReference type="SAM" id="SignalP"/>
    </source>
</evidence>
<accession>A0A6A6JIA3</accession>
<dbReference type="GeneID" id="54549590"/>
<protein>
    <recommendedName>
        <fullName evidence="2">Ubiquitin 3 binding protein But2 C-terminal domain-containing protein</fullName>
    </recommendedName>
</protein>
<organism evidence="3 4">
    <name type="scientific">Westerdykella ornata</name>
    <dbReference type="NCBI Taxonomy" id="318751"/>
    <lineage>
        <taxon>Eukaryota</taxon>
        <taxon>Fungi</taxon>
        <taxon>Dikarya</taxon>
        <taxon>Ascomycota</taxon>
        <taxon>Pezizomycotina</taxon>
        <taxon>Dothideomycetes</taxon>
        <taxon>Pleosporomycetidae</taxon>
        <taxon>Pleosporales</taxon>
        <taxon>Sporormiaceae</taxon>
        <taxon>Westerdykella</taxon>
    </lineage>
</organism>
<dbReference type="OrthoDB" id="4657524at2759"/>
<feature type="domain" description="Ubiquitin 3 binding protein But2 C-terminal" evidence="2">
    <location>
        <begin position="47"/>
        <end position="195"/>
    </location>
</feature>
<proteinExistence type="predicted"/>
<keyword evidence="4" id="KW-1185">Reference proteome</keyword>
<keyword evidence="1" id="KW-0732">Signal</keyword>
<feature type="chain" id="PRO_5025364630" description="Ubiquitin 3 binding protein But2 C-terminal domain-containing protein" evidence="1">
    <location>
        <begin position="20"/>
        <end position="222"/>
    </location>
</feature>
<dbReference type="AlphaFoldDB" id="A0A6A6JIA3"/>
<evidence type="ECO:0000313" key="4">
    <source>
        <dbReference type="Proteomes" id="UP000800097"/>
    </source>
</evidence>
<dbReference type="EMBL" id="ML986495">
    <property type="protein sequence ID" value="KAF2275813.1"/>
    <property type="molecule type" value="Genomic_DNA"/>
</dbReference>
<reference evidence="3" key="1">
    <citation type="journal article" date="2020" name="Stud. Mycol.">
        <title>101 Dothideomycetes genomes: a test case for predicting lifestyles and emergence of pathogens.</title>
        <authorList>
            <person name="Haridas S."/>
            <person name="Albert R."/>
            <person name="Binder M."/>
            <person name="Bloem J."/>
            <person name="Labutti K."/>
            <person name="Salamov A."/>
            <person name="Andreopoulos B."/>
            <person name="Baker S."/>
            <person name="Barry K."/>
            <person name="Bills G."/>
            <person name="Bluhm B."/>
            <person name="Cannon C."/>
            <person name="Castanera R."/>
            <person name="Culley D."/>
            <person name="Daum C."/>
            <person name="Ezra D."/>
            <person name="Gonzalez J."/>
            <person name="Henrissat B."/>
            <person name="Kuo A."/>
            <person name="Liang C."/>
            <person name="Lipzen A."/>
            <person name="Lutzoni F."/>
            <person name="Magnuson J."/>
            <person name="Mondo S."/>
            <person name="Nolan M."/>
            <person name="Ohm R."/>
            <person name="Pangilinan J."/>
            <person name="Park H.-J."/>
            <person name="Ramirez L."/>
            <person name="Alfaro M."/>
            <person name="Sun H."/>
            <person name="Tritt A."/>
            <person name="Yoshinaga Y."/>
            <person name="Zwiers L.-H."/>
            <person name="Turgeon B."/>
            <person name="Goodwin S."/>
            <person name="Spatafora J."/>
            <person name="Crous P."/>
            <person name="Grigoriev I."/>
        </authorList>
    </citation>
    <scope>NUCLEOTIDE SEQUENCE</scope>
    <source>
        <strain evidence="3">CBS 379.55</strain>
    </source>
</reference>
<feature type="signal peptide" evidence="1">
    <location>
        <begin position="1"/>
        <end position="19"/>
    </location>
</feature>
<name>A0A6A6JIA3_WESOR</name>
<evidence type="ECO:0000313" key="3">
    <source>
        <dbReference type="EMBL" id="KAF2275813.1"/>
    </source>
</evidence>
<dbReference type="PANTHER" id="PTHR39613">
    <property type="entry name" value="ANCHORED CELL WALL PROTEIN, PUTATIVE (AFU_ORTHOLOGUE AFUA_4G08960)-RELATED"/>
    <property type="match status" value="1"/>
</dbReference>
<sequence length="222" mass="23594">MKYFTALQAAASAFAVVQALNPGKISTDWCPANEVQPNGQLPPSTIYPQALVPISKREPDTPFFSVDNIAEISPGDKCTITNFMIPVAEAQHKTCSLVFDFPNWGNYNYSGSGHFNFIGYALGAFAIPGVTTYNRQPAAGPSPQSPPPVMSPGHSYVLMSAPCNIPPDIPGGIAPVSGAICSEDTAFSYKQTMEPIQPNPVKQGLGGWGKKPCPLGFFVILS</sequence>
<evidence type="ECO:0000259" key="2">
    <source>
        <dbReference type="Pfam" id="PF09792"/>
    </source>
</evidence>
<dbReference type="Pfam" id="PF09792">
    <property type="entry name" value="But2"/>
    <property type="match status" value="1"/>
</dbReference>
<dbReference type="RefSeq" id="XP_033653352.1">
    <property type="nucleotide sequence ID" value="XM_033796415.1"/>
</dbReference>
<dbReference type="InterPro" id="IPR018620">
    <property type="entry name" value="Ubiquitin3-bd_protein_But2_C"/>
</dbReference>